<evidence type="ECO:0000313" key="2">
    <source>
        <dbReference type="EMBL" id="MCN9242531.1"/>
    </source>
</evidence>
<reference evidence="2 3" key="1">
    <citation type="submission" date="2022-05" db="EMBL/GenBank/DDBJ databases">
        <title>Streptomyces sp. nov. RY43-2 isolated from soil of a peat swamp forest.</title>
        <authorList>
            <person name="Kanchanasin P."/>
            <person name="Tanasupawat S."/>
            <person name="Phongsopitanun W."/>
        </authorList>
    </citation>
    <scope>NUCLEOTIDE SEQUENCE [LARGE SCALE GENOMIC DNA]</scope>
    <source>
        <strain evidence="2 3">RY43-2</strain>
    </source>
</reference>
<feature type="compositionally biased region" description="Basic and acidic residues" evidence="1">
    <location>
        <begin position="42"/>
        <end position="60"/>
    </location>
</feature>
<proteinExistence type="predicted"/>
<organism evidence="2 3">
    <name type="scientific">Streptomyces macrolidinus</name>
    <dbReference type="NCBI Taxonomy" id="2952607"/>
    <lineage>
        <taxon>Bacteria</taxon>
        <taxon>Bacillati</taxon>
        <taxon>Actinomycetota</taxon>
        <taxon>Actinomycetes</taxon>
        <taxon>Kitasatosporales</taxon>
        <taxon>Streptomycetaceae</taxon>
        <taxon>Streptomyces</taxon>
    </lineage>
</organism>
<dbReference type="Proteomes" id="UP001523219">
    <property type="component" value="Unassembled WGS sequence"/>
</dbReference>
<dbReference type="Pfam" id="PF14013">
    <property type="entry name" value="MT0933_antitox"/>
    <property type="match status" value="1"/>
</dbReference>
<feature type="compositionally biased region" description="Pro residues" evidence="1">
    <location>
        <begin position="76"/>
        <end position="88"/>
    </location>
</feature>
<name>A0ABT0ZG39_9ACTN</name>
<comment type="caution">
    <text evidence="2">The sequence shown here is derived from an EMBL/GenBank/DDBJ whole genome shotgun (WGS) entry which is preliminary data.</text>
</comment>
<accession>A0ABT0ZG39</accession>
<evidence type="ECO:0000313" key="3">
    <source>
        <dbReference type="Proteomes" id="UP001523219"/>
    </source>
</evidence>
<gene>
    <name evidence="2" type="ORF">NGF19_17290</name>
</gene>
<feature type="region of interest" description="Disordered" evidence="1">
    <location>
        <begin position="42"/>
        <end position="88"/>
    </location>
</feature>
<dbReference type="InterPro" id="IPR028037">
    <property type="entry name" value="Antitoxin_Rv0909/MT0933"/>
</dbReference>
<sequence>MGLLDNLKAKLGPAKDKVTDFAQQHEDKVGQGIEKAAKMVDEKTKGKYSDKIHTGSDKAKQAMGRIAHPDTGTTPGGPPSDTSPPPGM</sequence>
<protein>
    <submittedName>
        <fullName evidence="2">Antitoxin</fullName>
    </submittedName>
</protein>
<dbReference type="RefSeq" id="WP_252425840.1">
    <property type="nucleotide sequence ID" value="NZ_JAMWMR010000014.1"/>
</dbReference>
<dbReference type="EMBL" id="JAMWMR010000014">
    <property type="protein sequence ID" value="MCN9242531.1"/>
    <property type="molecule type" value="Genomic_DNA"/>
</dbReference>
<evidence type="ECO:0000256" key="1">
    <source>
        <dbReference type="SAM" id="MobiDB-lite"/>
    </source>
</evidence>
<keyword evidence="3" id="KW-1185">Reference proteome</keyword>